<accession>A0A4Q7VMY3</accession>
<dbReference type="AlphaFoldDB" id="A0A4Q7VMY3"/>
<keyword evidence="2" id="KW-0732">Signal</keyword>
<dbReference type="RefSeq" id="WP_130431777.1">
    <property type="nucleotide sequence ID" value="NZ_SHKP01000006.1"/>
</dbReference>
<keyword evidence="4" id="KW-1185">Reference proteome</keyword>
<feature type="region of interest" description="Disordered" evidence="1">
    <location>
        <begin position="394"/>
        <end position="424"/>
    </location>
</feature>
<gene>
    <name evidence="3" type="ORF">EV670_2054</name>
</gene>
<dbReference type="Pfam" id="PF20245">
    <property type="entry name" value="DUF6600"/>
    <property type="match status" value="1"/>
</dbReference>
<feature type="chain" id="PRO_5020649091" evidence="2">
    <location>
        <begin position="30"/>
        <end position="659"/>
    </location>
</feature>
<evidence type="ECO:0000313" key="4">
    <source>
        <dbReference type="Proteomes" id="UP000293671"/>
    </source>
</evidence>
<dbReference type="OrthoDB" id="5485224at2"/>
<proteinExistence type="predicted"/>
<dbReference type="InterPro" id="IPR046535">
    <property type="entry name" value="DUF6600"/>
</dbReference>
<protein>
    <submittedName>
        <fullName evidence="3">FecR family protein</fullName>
    </submittedName>
</protein>
<sequence>MNRSPLRLHFGALAATALALLLGACTTVASSQTGAPQDDNVVDPPARVGRLSAMQGEVQITSEPQGTWEPARLNWPLTTQSMLFVPPAGRAETRIGSTAVRLDGNTQAAFAQLDDHAIAIDVVQGTVRSRLRTLYSGDRFSLAADGVRAEALQPGDYRASFQPERRAFTVAVLAGRLRVVTPSNTIELTPGQEATIERGGATLQLAQAAGDTPFDQWAEARDQAQERLAASRYVSPEVTGVESLDEHGHWMVDNVYGNVWFPTVVAPGWAPYRYGRWVYLRPWGYTWVDDSPWGYAPFHYGRWSQFGGRWGWVPGPMAARPVWSPALVGFVGGGGGYASVNISIGGGSPVGWFPLAPTEIYRPWYRYSPRYVQQYNVVNVTNVRNVNVIAPPQRPGFPVTGDRRARIPENQPGRPDAPAYRYAQRPEALTVVGDEVMRGRRPVGAERVQLTPAQAAQLRPIAVAPGALPAPPAQSNGAAPGLGPQRPWLPPAAVVPRPQEQQPRPPTLAVPQQPSIEPQQQPRPLPNYGRPGRFEDERQRPQRPAPSTAPAEPGRGAEATLRQPPQWSNRPGREDRQPPQQQVIPQSPSQAMPQPGRPPVQAEQRAPAQMPMPAARPPQGEVPRPAPPADGERRAKAHDNERDKERARDRDGSTRRAER</sequence>
<dbReference type="PROSITE" id="PS51257">
    <property type="entry name" value="PROKAR_LIPOPROTEIN"/>
    <property type="match status" value="1"/>
</dbReference>
<evidence type="ECO:0000256" key="1">
    <source>
        <dbReference type="SAM" id="MobiDB-lite"/>
    </source>
</evidence>
<feature type="compositionally biased region" description="Low complexity" evidence="1">
    <location>
        <begin position="511"/>
        <end position="522"/>
    </location>
</feature>
<evidence type="ECO:0000256" key="2">
    <source>
        <dbReference type="SAM" id="SignalP"/>
    </source>
</evidence>
<feature type="compositionally biased region" description="Low complexity" evidence="1">
    <location>
        <begin position="601"/>
        <end position="619"/>
    </location>
</feature>
<name>A0A4Q7VMY3_9BURK</name>
<feature type="compositionally biased region" description="Low complexity" evidence="1">
    <location>
        <begin position="578"/>
        <end position="590"/>
    </location>
</feature>
<dbReference type="Proteomes" id="UP000293671">
    <property type="component" value="Unassembled WGS sequence"/>
</dbReference>
<dbReference type="EMBL" id="SHKP01000006">
    <property type="protein sequence ID" value="RZT97662.1"/>
    <property type="molecule type" value="Genomic_DNA"/>
</dbReference>
<reference evidence="3 4" key="1">
    <citation type="submission" date="2019-02" db="EMBL/GenBank/DDBJ databases">
        <title>Genomic Encyclopedia of Type Strains, Phase IV (KMG-IV): sequencing the most valuable type-strain genomes for metagenomic binning, comparative biology and taxonomic classification.</title>
        <authorList>
            <person name="Goeker M."/>
        </authorList>
    </citation>
    <scope>NUCLEOTIDE SEQUENCE [LARGE SCALE GENOMIC DNA]</scope>
    <source>
        <strain evidence="3 4">DSM 19570</strain>
    </source>
</reference>
<feature type="signal peptide" evidence="2">
    <location>
        <begin position="1"/>
        <end position="29"/>
    </location>
</feature>
<feature type="region of interest" description="Disordered" evidence="1">
    <location>
        <begin position="466"/>
        <end position="659"/>
    </location>
</feature>
<feature type="compositionally biased region" description="Low complexity" evidence="1">
    <location>
        <begin position="491"/>
        <end position="502"/>
    </location>
</feature>
<organism evidence="3 4">
    <name type="scientific">Rivibacter subsaxonicus</name>
    <dbReference type="NCBI Taxonomy" id="457575"/>
    <lineage>
        <taxon>Bacteria</taxon>
        <taxon>Pseudomonadati</taxon>
        <taxon>Pseudomonadota</taxon>
        <taxon>Betaproteobacteria</taxon>
        <taxon>Burkholderiales</taxon>
        <taxon>Rivibacter</taxon>
    </lineage>
</organism>
<feature type="compositionally biased region" description="Basic and acidic residues" evidence="1">
    <location>
        <begin position="630"/>
        <end position="659"/>
    </location>
</feature>
<evidence type="ECO:0000313" key="3">
    <source>
        <dbReference type="EMBL" id="RZT97662.1"/>
    </source>
</evidence>
<comment type="caution">
    <text evidence="3">The sequence shown here is derived from an EMBL/GenBank/DDBJ whole genome shotgun (WGS) entry which is preliminary data.</text>
</comment>